<dbReference type="OrthoDB" id="9802228at2"/>
<dbReference type="InterPro" id="IPR008332">
    <property type="entry name" value="MethylG_MeTrfase_N"/>
</dbReference>
<evidence type="ECO:0000256" key="1">
    <source>
        <dbReference type="ARBA" id="ARBA00001286"/>
    </source>
</evidence>
<keyword evidence="4 9" id="KW-0489">Methyltransferase</keyword>
<dbReference type="Proteomes" id="UP000291124">
    <property type="component" value="Chromosome"/>
</dbReference>
<comment type="similarity">
    <text evidence="2 9">Belongs to the MGMT family.</text>
</comment>
<dbReference type="InterPro" id="IPR036631">
    <property type="entry name" value="MGMT_N_sf"/>
</dbReference>
<evidence type="ECO:0000313" key="13">
    <source>
        <dbReference type="Proteomes" id="UP000291124"/>
    </source>
</evidence>
<organism evidence="12 13">
    <name type="scientific">Flavobacterium nackdongense</name>
    <dbReference type="NCBI Taxonomy" id="2547394"/>
    <lineage>
        <taxon>Bacteria</taxon>
        <taxon>Pseudomonadati</taxon>
        <taxon>Bacteroidota</taxon>
        <taxon>Flavobacteriia</taxon>
        <taxon>Flavobacteriales</taxon>
        <taxon>Flavobacteriaceae</taxon>
        <taxon>Flavobacterium</taxon>
    </lineage>
</organism>
<evidence type="ECO:0000259" key="11">
    <source>
        <dbReference type="Pfam" id="PF02870"/>
    </source>
</evidence>
<evidence type="ECO:0000256" key="3">
    <source>
        <dbReference type="ARBA" id="ARBA00022490"/>
    </source>
</evidence>
<proteinExistence type="inferred from homology"/>
<comment type="subcellular location">
    <subcellularLocation>
        <location evidence="9">Cytoplasm</location>
    </subcellularLocation>
</comment>
<dbReference type="InterPro" id="IPR014048">
    <property type="entry name" value="MethylDNA_cys_MeTrfase_DNA-bd"/>
</dbReference>
<evidence type="ECO:0000256" key="2">
    <source>
        <dbReference type="ARBA" id="ARBA00008711"/>
    </source>
</evidence>
<dbReference type="SUPFAM" id="SSF53155">
    <property type="entry name" value="Methylated DNA-protein cysteine methyltransferase domain"/>
    <property type="match status" value="1"/>
</dbReference>
<evidence type="ECO:0000256" key="8">
    <source>
        <dbReference type="ARBA" id="ARBA00049348"/>
    </source>
</evidence>
<comment type="catalytic activity">
    <reaction evidence="1 9">
        <text>a 4-O-methyl-thymidine in DNA + L-cysteinyl-[protein] = a thymidine in DNA + S-methyl-L-cysteinyl-[protein]</text>
        <dbReference type="Rhea" id="RHEA:53428"/>
        <dbReference type="Rhea" id="RHEA-COMP:10131"/>
        <dbReference type="Rhea" id="RHEA-COMP:10132"/>
        <dbReference type="Rhea" id="RHEA-COMP:13555"/>
        <dbReference type="Rhea" id="RHEA-COMP:13556"/>
        <dbReference type="ChEBI" id="CHEBI:29950"/>
        <dbReference type="ChEBI" id="CHEBI:82612"/>
        <dbReference type="ChEBI" id="CHEBI:137386"/>
        <dbReference type="ChEBI" id="CHEBI:137387"/>
        <dbReference type="EC" id="2.1.1.63"/>
    </reaction>
</comment>
<dbReference type="GO" id="GO:0006307">
    <property type="term" value="P:DNA alkylation repair"/>
    <property type="evidence" value="ECO:0007669"/>
    <property type="project" value="UniProtKB-UniRule"/>
</dbReference>
<evidence type="ECO:0000256" key="6">
    <source>
        <dbReference type="ARBA" id="ARBA00022763"/>
    </source>
</evidence>
<accession>A0A4P6YED3</accession>
<dbReference type="NCBIfam" id="TIGR00589">
    <property type="entry name" value="ogt"/>
    <property type="match status" value="1"/>
</dbReference>
<name>A0A4P6YED3_9FLAO</name>
<dbReference type="Pfam" id="PF02870">
    <property type="entry name" value="Methyltransf_1N"/>
    <property type="match status" value="1"/>
</dbReference>
<evidence type="ECO:0000256" key="4">
    <source>
        <dbReference type="ARBA" id="ARBA00022603"/>
    </source>
</evidence>
<dbReference type="PANTHER" id="PTHR10815">
    <property type="entry name" value="METHYLATED-DNA--PROTEIN-CYSTEINE METHYLTRANSFERASE"/>
    <property type="match status" value="1"/>
</dbReference>
<dbReference type="GO" id="GO:0003908">
    <property type="term" value="F:methylated-DNA-[protein]-cysteine S-methyltransferase activity"/>
    <property type="evidence" value="ECO:0007669"/>
    <property type="project" value="UniProtKB-UniRule"/>
</dbReference>
<dbReference type="FunFam" id="1.10.10.10:FF:000214">
    <property type="entry name" value="Methylated-DNA--protein-cysteine methyltransferase"/>
    <property type="match status" value="1"/>
</dbReference>
<dbReference type="PANTHER" id="PTHR10815:SF13">
    <property type="entry name" value="METHYLATED-DNA--PROTEIN-CYSTEINE METHYLTRANSFERASE"/>
    <property type="match status" value="1"/>
</dbReference>
<sequence length="159" mass="17491">METAFIKTPLGIAKITGDLEGISVISVSDEGTISTTIPEVLLEPIAQLQDYFEGKRTDFTFKLNPSGTEFQQKVWAALLEIPFGKTMSYLELSKKLGDVKAIRAVASANGKNPLWIVVPCHRVIGTDGSLTGYAGGLWRKKWLLEHENPTKQQVLFNGL</sequence>
<dbReference type="KEGG" id="fnk:E1750_10350"/>
<reference evidence="13" key="1">
    <citation type="submission" date="2019-03" db="EMBL/GenBank/DDBJ databases">
        <title>Flavobacterium sp.</title>
        <authorList>
            <person name="Kim H."/>
        </authorList>
    </citation>
    <scope>NUCLEOTIDE SEQUENCE [LARGE SCALE GENOMIC DNA]</scope>
    <source>
        <strain evidence="13">GS13</strain>
    </source>
</reference>
<dbReference type="RefSeq" id="WP_133276703.1">
    <property type="nucleotide sequence ID" value="NZ_CP037933.1"/>
</dbReference>
<evidence type="ECO:0000313" key="12">
    <source>
        <dbReference type="EMBL" id="QBN19184.1"/>
    </source>
</evidence>
<dbReference type="Gene3D" id="3.30.160.70">
    <property type="entry name" value="Methylated DNA-protein cysteine methyltransferase domain"/>
    <property type="match status" value="1"/>
</dbReference>
<dbReference type="PROSITE" id="PS00374">
    <property type="entry name" value="MGMT"/>
    <property type="match status" value="1"/>
</dbReference>
<protein>
    <recommendedName>
        <fullName evidence="9">Methylated-DNA--protein-cysteine methyltransferase</fullName>
        <ecNumber evidence="9">2.1.1.63</ecNumber>
    </recommendedName>
    <alternativeName>
        <fullName evidence="9">6-O-methylguanine-DNA methyltransferase</fullName>
        <shortName evidence="9">MGMT</shortName>
    </alternativeName>
    <alternativeName>
        <fullName evidence="9">O-6-methylguanine-DNA-alkyltransferase</fullName>
    </alternativeName>
</protein>
<dbReference type="CDD" id="cd06445">
    <property type="entry name" value="ATase"/>
    <property type="match status" value="1"/>
</dbReference>
<evidence type="ECO:0000256" key="5">
    <source>
        <dbReference type="ARBA" id="ARBA00022679"/>
    </source>
</evidence>
<keyword evidence="7 9" id="KW-0234">DNA repair</keyword>
<dbReference type="GO" id="GO:0032259">
    <property type="term" value="P:methylation"/>
    <property type="evidence" value="ECO:0007669"/>
    <property type="project" value="UniProtKB-KW"/>
</dbReference>
<dbReference type="AlphaFoldDB" id="A0A4P6YED3"/>
<keyword evidence="3 9" id="KW-0963">Cytoplasm</keyword>
<keyword evidence="5 9" id="KW-0808">Transferase</keyword>
<dbReference type="Gene3D" id="1.10.10.10">
    <property type="entry name" value="Winged helix-like DNA-binding domain superfamily/Winged helix DNA-binding domain"/>
    <property type="match status" value="1"/>
</dbReference>
<dbReference type="HAMAP" id="MF_00772">
    <property type="entry name" value="OGT"/>
    <property type="match status" value="1"/>
</dbReference>
<dbReference type="Pfam" id="PF01035">
    <property type="entry name" value="DNA_binding_1"/>
    <property type="match status" value="1"/>
</dbReference>
<keyword evidence="6 9" id="KW-0227">DNA damage</keyword>
<dbReference type="InterPro" id="IPR023546">
    <property type="entry name" value="MGMT"/>
</dbReference>
<feature type="active site" description="Nucleophile; methyl group acceptor" evidence="9">
    <location>
        <position position="120"/>
    </location>
</feature>
<evidence type="ECO:0000259" key="10">
    <source>
        <dbReference type="Pfam" id="PF01035"/>
    </source>
</evidence>
<evidence type="ECO:0000256" key="7">
    <source>
        <dbReference type="ARBA" id="ARBA00023204"/>
    </source>
</evidence>
<dbReference type="GO" id="GO:0005737">
    <property type="term" value="C:cytoplasm"/>
    <property type="evidence" value="ECO:0007669"/>
    <property type="project" value="UniProtKB-SubCell"/>
</dbReference>
<evidence type="ECO:0000256" key="9">
    <source>
        <dbReference type="HAMAP-Rule" id="MF_00772"/>
    </source>
</evidence>
<comment type="catalytic activity">
    <reaction evidence="8 9">
        <text>a 6-O-methyl-2'-deoxyguanosine in DNA + L-cysteinyl-[protein] = S-methyl-L-cysteinyl-[protein] + a 2'-deoxyguanosine in DNA</text>
        <dbReference type="Rhea" id="RHEA:24000"/>
        <dbReference type="Rhea" id="RHEA-COMP:10131"/>
        <dbReference type="Rhea" id="RHEA-COMP:10132"/>
        <dbReference type="Rhea" id="RHEA-COMP:11367"/>
        <dbReference type="Rhea" id="RHEA-COMP:11368"/>
        <dbReference type="ChEBI" id="CHEBI:29950"/>
        <dbReference type="ChEBI" id="CHEBI:82612"/>
        <dbReference type="ChEBI" id="CHEBI:85445"/>
        <dbReference type="ChEBI" id="CHEBI:85448"/>
        <dbReference type="EC" id="2.1.1.63"/>
    </reaction>
</comment>
<dbReference type="InterPro" id="IPR036388">
    <property type="entry name" value="WH-like_DNA-bd_sf"/>
</dbReference>
<comment type="miscellaneous">
    <text evidence="9">This enzyme catalyzes only one turnover and therefore is not strictly catalytic. According to one definition, an enzyme is a biocatalyst that acts repeatedly and over many reaction cycles.</text>
</comment>
<dbReference type="InterPro" id="IPR036217">
    <property type="entry name" value="MethylDNA_cys_MeTrfase_DNAb"/>
</dbReference>
<gene>
    <name evidence="12" type="ORF">E1750_10350</name>
</gene>
<feature type="domain" description="Methylguanine DNA methyltransferase ribonuclease-like" evidence="11">
    <location>
        <begin position="4"/>
        <end position="64"/>
    </location>
</feature>
<dbReference type="EC" id="2.1.1.63" evidence="9"/>
<dbReference type="SUPFAM" id="SSF46767">
    <property type="entry name" value="Methylated DNA-protein cysteine methyltransferase, C-terminal domain"/>
    <property type="match status" value="1"/>
</dbReference>
<feature type="domain" description="Methylated-DNA-[protein]-cysteine S-methyltransferase DNA binding" evidence="10">
    <location>
        <begin position="69"/>
        <end position="148"/>
    </location>
</feature>
<keyword evidence="13" id="KW-1185">Reference proteome</keyword>
<dbReference type="InterPro" id="IPR001497">
    <property type="entry name" value="MethylDNA_cys_MeTrfase_AS"/>
</dbReference>
<dbReference type="EMBL" id="CP037933">
    <property type="protein sequence ID" value="QBN19184.1"/>
    <property type="molecule type" value="Genomic_DNA"/>
</dbReference>
<comment type="function">
    <text evidence="9">Involved in the cellular defense against the biological effects of O6-methylguanine (O6-MeG) and O4-methylthymine (O4-MeT) in DNA. Repairs the methylated nucleobase in DNA by stoichiometrically transferring the methyl group to a cysteine residue in the enzyme. This is a suicide reaction: the enzyme is irreversibly inactivated.</text>
</comment>